<dbReference type="GO" id="GO:0006313">
    <property type="term" value="P:DNA transposition"/>
    <property type="evidence" value="ECO:0007669"/>
    <property type="project" value="InterPro"/>
</dbReference>
<evidence type="ECO:0000313" key="2">
    <source>
        <dbReference type="EMBL" id="OAF09255.1"/>
    </source>
</evidence>
<dbReference type="InterPro" id="IPR003346">
    <property type="entry name" value="Transposase_20"/>
</dbReference>
<reference evidence="2 3" key="1">
    <citation type="submission" date="2016-03" db="EMBL/GenBank/DDBJ databases">
        <title>Draft Genome Sequence of the Strain BR 10245 (Bradyrhizobium sp.) isolated from nodules of Centrolobium paraense.</title>
        <authorList>
            <person name="Simoes-Araujo J.L.Sr."/>
            <person name="Barauna A.C."/>
            <person name="Silva K."/>
            <person name="Zilli J.E."/>
        </authorList>
    </citation>
    <scope>NUCLEOTIDE SEQUENCE [LARGE SCALE GENOMIC DNA]</scope>
    <source>
        <strain evidence="2 3">BR 10245</strain>
    </source>
</reference>
<dbReference type="GO" id="GO:0003677">
    <property type="term" value="F:DNA binding"/>
    <property type="evidence" value="ECO:0007669"/>
    <property type="project" value="InterPro"/>
</dbReference>
<protein>
    <recommendedName>
        <fullName evidence="1">Transposase IS116/IS110/IS902 C-terminal domain-containing protein</fullName>
    </recommendedName>
</protein>
<comment type="caution">
    <text evidence="2">The sequence shown here is derived from an EMBL/GenBank/DDBJ whole genome shotgun (WGS) entry which is preliminary data.</text>
</comment>
<dbReference type="Pfam" id="PF02371">
    <property type="entry name" value="Transposase_20"/>
    <property type="match status" value="1"/>
</dbReference>
<dbReference type="GO" id="GO:0004803">
    <property type="term" value="F:transposase activity"/>
    <property type="evidence" value="ECO:0007669"/>
    <property type="project" value="InterPro"/>
</dbReference>
<gene>
    <name evidence="2" type="ORF">AYJ54_13390</name>
</gene>
<dbReference type="AlphaFoldDB" id="A0A176YR00"/>
<dbReference type="PANTHER" id="PTHR33055">
    <property type="entry name" value="TRANSPOSASE FOR INSERTION SEQUENCE ELEMENT IS1111A"/>
    <property type="match status" value="1"/>
</dbReference>
<proteinExistence type="predicted"/>
<keyword evidence="3" id="KW-1185">Reference proteome</keyword>
<sequence>MGQMQSWRRQLSGPGASLARQYSAIGTEIDKNIMVLHRASEASRRVAEIPGIGPIGTTTLVAEIGDWKAFGSGRSLAAWIGLVPKQHSTGGKERLGRITSYPRRANHCRSARGARGLVSSFRVQASDARNCPLLLRSRRLMFGQVRDACDRHIRRRELTIF</sequence>
<name>A0A176YR00_9BRAD</name>
<feature type="domain" description="Transposase IS116/IS110/IS902 C-terminal" evidence="1">
    <location>
        <begin position="44"/>
        <end position="101"/>
    </location>
</feature>
<evidence type="ECO:0000313" key="3">
    <source>
        <dbReference type="Proteomes" id="UP000076959"/>
    </source>
</evidence>
<dbReference type="STRING" id="1505087.AYJ54_13390"/>
<dbReference type="InterPro" id="IPR047650">
    <property type="entry name" value="Transpos_IS110"/>
</dbReference>
<dbReference type="Proteomes" id="UP000076959">
    <property type="component" value="Unassembled WGS sequence"/>
</dbReference>
<organism evidence="2 3">
    <name type="scientific">Bradyrhizobium centrolobii</name>
    <dbReference type="NCBI Taxonomy" id="1505087"/>
    <lineage>
        <taxon>Bacteria</taxon>
        <taxon>Pseudomonadati</taxon>
        <taxon>Pseudomonadota</taxon>
        <taxon>Alphaproteobacteria</taxon>
        <taxon>Hyphomicrobiales</taxon>
        <taxon>Nitrobacteraceae</taxon>
        <taxon>Bradyrhizobium</taxon>
    </lineage>
</organism>
<evidence type="ECO:0000259" key="1">
    <source>
        <dbReference type="Pfam" id="PF02371"/>
    </source>
</evidence>
<accession>A0A176YR00</accession>
<dbReference type="EMBL" id="LUUB01000056">
    <property type="protein sequence ID" value="OAF09255.1"/>
    <property type="molecule type" value="Genomic_DNA"/>
</dbReference>
<dbReference type="PANTHER" id="PTHR33055:SF3">
    <property type="entry name" value="PUTATIVE TRANSPOSASE FOR IS117-RELATED"/>
    <property type="match status" value="1"/>
</dbReference>